<proteinExistence type="predicted"/>
<comment type="caution">
    <text evidence="1">The sequence shown here is derived from an EMBL/GenBank/DDBJ whole genome shotgun (WGS) entry which is preliminary data.</text>
</comment>
<sequence length="118" mass="13975">MDCPRRIQLPLELLSELAKAIRYDDRWIGLRVSFSFDYFLVKNLAKIRQKKDKNSVRFQQGFRSLNENIEKCKTLVKRRYGEQAIDESRGLSYVILDIVKYLIAMEKAVSEKKKARMN</sequence>
<evidence type="ECO:0000313" key="1">
    <source>
        <dbReference type="EMBL" id="KAL3074795.1"/>
    </source>
</evidence>
<dbReference type="EMBL" id="JBICCN010000356">
    <property type="protein sequence ID" value="KAL3074795.1"/>
    <property type="molecule type" value="Genomic_DNA"/>
</dbReference>
<organism evidence="1 2">
    <name type="scientific">Heterodera schachtii</name>
    <name type="common">Sugarbeet cyst nematode worm</name>
    <name type="synonym">Tylenchus schachtii</name>
    <dbReference type="NCBI Taxonomy" id="97005"/>
    <lineage>
        <taxon>Eukaryota</taxon>
        <taxon>Metazoa</taxon>
        <taxon>Ecdysozoa</taxon>
        <taxon>Nematoda</taxon>
        <taxon>Chromadorea</taxon>
        <taxon>Rhabditida</taxon>
        <taxon>Tylenchina</taxon>
        <taxon>Tylenchomorpha</taxon>
        <taxon>Tylenchoidea</taxon>
        <taxon>Heteroderidae</taxon>
        <taxon>Heteroderinae</taxon>
        <taxon>Heterodera</taxon>
    </lineage>
</organism>
<dbReference type="AlphaFoldDB" id="A0ABD2IAE0"/>
<evidence type="ECO:0000313" key="2">
    <source>
        <dbReference type="Proteomes" id="UP001620645"/>
    </source>
</evidence>
<name>A0ABD2IAE0_HETSC</name>
<dbReference type="Proteomes" id="UP001620645">
    <property type="component" value="Unassembled WGS sequence"/>
</dbReference>
<protein>
    <submittedName>
        <fullName evidence="1">Uncharacterized protein</fullName>
    </submittedName>
</protein>
<reference evidence="1 2" key="1">
    <citation type="submission" date="2024-10" db="EMBL/GenBank/DDBJ databases">
        <authorList>
            <person name="Kim D."/>
        </authorList>
    </citation>
    <scope>NUCLEOTIDE SEQUENCE [LARGE SCALE GENOMIC DNA]</scope>
    <source>
        <strain evidence="1">Taebaek</strain>
    </source>
</reference>
<accession>A0ABD2IAE0</accession>
<gene>
    <name evidence="1" type="ORF">niasHS_014240</name>
</gene>
<keyword evidence="2" id="KW-1185">Reference proteome</keyword>